<feature type="compositionally biased region" description="Polar residues" evidence="3">
    <location>
        <begin position="708"/>
        <end position="734"/>
    </location>
</feature>
<dbReference type="InParanoid" id="A0A078AIJ5"/>
<dbReference type="OrthoDB" id="4807664at2759"/>
<sequence>MKPSKSVVELKNAGMFKLPSISHKIVLNQNIKDPMRYNQDLKAFDSENINKSKMTDYISGTSITQSMEYQQPYQPNQVYQSPIVLVDQLKKSNEVIQDPQSNIKVYMNFEVDLSQQDSQWKVKLQRSQSNAILQPLQNQQYTRYKQFQMALRNENKVNRPLYVKDSSKVYDRAKDEDKIRSMLKDMKFRKNSHQVGFLVPPTQLNIRTNLRQSIDTSKILNDQSAIIKKTDESTMQSQSILQDLIKVEENETRMSQNKSQLTMRDLGQLSAVQDKSNILRIKRDMISQAVKEFSQKPQKSGLAEFDPSKVHRQHLQEVKLNLKHAIQLSQRSQLQDINTNIERNINQLDVDAYHKINEYIEHLKNQQEKSEQPNIKIIEIIKAYMKEMVRAFIEEQKKSHKSELEHELEENLGMLRELINSPQKLKKKQLELLMKQVSDNIFKQSQKDLQFVVNHQELLSPNRKQQIEKKVLNAKMIQHQQEHQEQEDLSSHRNVESKKQYIDGLVSKTLDSLQNTKTLNKLDIIEQVKKDSYCFKNSKEFFETIKMGDVIKTLRFLKENDGYANDLDRLQRTPLSWACQRGFDKVVQILIDYGAELDTLDSFGRTAKDLAIQKENPVIVNFLKQVEAGKYARSTDKYTSAIYIKTLLPPSRMDEVMNQKVLSQSKVIRGNNNSNNVDIISNQSNTLHLSQPSPISFKNVVGSLNATPLNETGQQVNSGQKDQFNGNPRSSKQALNGMKIRNSMYDNKNQTNIRIDNQDVLITNTQDTNKNLQAELFKSEFLMFEQSNQDQPQSSINGENEQSISQTAILQTHHSSASQSLVKMRTLNPFSQDHLRGFRIYDKRFHSQNLKKGNYSTSNLQFANPNLNLQEDGYIQEQNQPPKIDYKDFMMNKISDKHQTNIEILKKQQHKDQVLTKKYASGYFTASKFIRPERNVMLLDPKKQKYLDTTEKKNMKYFQKVYEEVKKDSQFKELLEQPIVKSPSKNQLLKIQSQKTIIPAIMPDQSSQSSHVKAIEYKGPFSQPAFYLTDPDNYSEIHNTRPTPTPLSINFNDFNSQGHRRQQSRNQMIDIDDLQMTATQNTISDSKTSFDKNKIEKIITPKNKKNSKNSWSIVDHMYKGAITSPMNQFERIKTISQMSKIQSQATQQLKFNQTSKVQLKYLINHEKNHPIFDNFVDKDKQIIKQKHSQEYQQLGEVLGTYIKQSQILQRPESKQNLDLIAYEDGSQQNGADYQIQLYHDQSQSVSAAKLQGILQGHHKKFFDSNFALKEKESENLKIEFNKLQTEAHELKSRQIKDEILDRNIQRQGVVSSKAKKLIDLIMRY</sequence>
<feature type="region of interest" description="Disordered" evidence="3">
    <location>
        <begin position="708"/>
        <end position="735"/>
    </location>
</feature>
<proteinExistence type="predicted"/>
<feature type="coiled-coil region" evidence="2">
    <location>
        <begin position="462"/>
        <end position="489"/>
    </location>
</feature>
<dbReference type="EMBL" id="CCKQ01009168">
    <property type="protein sequence ID" value="CDW80633.1"/>
    <property type="molecule type" value="Genomic_DNA"/>
</dbReference>
<keyword evidence="1" id="KW-0040">ANK repeat</keyword>
<dbReference type="Gene3D" id="1.25.40.20">
    <property type="entry name" value="Ankyrin repeat-containing domain"/>
    <property type="match status" value="1"/>
</dbReference>
<evidence type="ECO:0000256" key="2">
    <source>
        <dbReference type="SAM" id="Coils"/>
    </source>
</evidence>
<protein>
    <submittedName>
        <fullName evidence="4">Uncharacterized protein</fullName>
    </submittedName>
</protein>
<feature type="coiled-coil region" evidence="2">
    <location>
        <begin position="1266"/>
        <end position="1293"/>
    </location>
</feature>
<gene>
    <name evidence="4" type="primary">Contig4340.g4648</name>
    <name evidence="4" type="ORF">STYLEM_9636</name>
</gene>
<dbReference type="Proteomes" id="UP000039865">
    <property type="component" value="Unassembled WGS sequence"/>
</dbReference>
<evidence type="ECO:0000313" key="4">
    <source>
        <dbReference type="EMBL" id="CDW80633.1"/>
    </source>
</evidence>
<dbReference type="PROSITE" id="PS50297">
    <property type="entry name" value="ANK_REP_REGION"/>
    <property type="match status" value="1"/>
</dbReference>
<reference evidence="4 5" key="1">
    <citation type="submission" date="2014-06" db="EMBL/GenBank/DDBJ databases">
        <authorList>
            <person name="Swart Estienne"/>
        </authorList>
    </citation>
    <scope>NUCLEOTIDE SEQUENCE [LARGE SCALE GENOMIC DNA]</scope>
    <source>
        <strain evidence="4 5">130c</strain>
    </source>
</reference>
<dbReference type="InterPro" id="IPR002110">
    <property type="entry name" value="Ankyrin_rpt"/>
</dbReference>
<accession>A0A078AIJ5</accession>
<evidence type="ECO:0000256" key="3">
    <source>
        <dbReference type="SAM" id="MobiDB-lite"/>
    </source>
</evidence>
<dbReference type="SUPFAM" id="SSF48403">
    <property type="entry name" value="Ankyrin repeat"/>
    <property type="match status" value="1"/>
</dbReference>
<dbReference type="PROSITE" id="PS50088">
    <property type="entry name" value="ANK_REPEAT"/>
    <property type="match status" value="1"/>
</dbReference>
<evidence type="ECO:0000256" key="1">
    <source>
        <dbReference type="PROSITE-ProRule" id="PRU00023"/>
    </source>
</evidence>
<keyword evidence="2" id="KW-0175">Coiled coil</keyword>
<evidence type="ECO:0000313" key="5">
    <source>
        <dbReference type="Proteomes" id="UP000039865"/>
    </source>
</evidence>
<feature type="repeat" description="ANK" evidence="1">
    <location>
        <begin position="570"/>
        <end position="602"/>
    </location>
</feature>
<name>A0A078AIJ5_STYLE</name>
<dbReference type="InterPro" id="IPR036770">
    <property type="entry name" value="Ankyrin_rpt-contain_sf"/>
</dbReference>
<dbReference type="Pfam" id="PF12796">
    <property type="entry name" value="Ank_2"/>
    <property type="match status" value="1"/>
</dbReference>
<organism evidence="4 5">
    <name type="scientific">Stylonychia lemnae</name>
    <name type="common">Ciliate</name>
    <dbReference type="NCBI Taxonomy" id="5949"/>
    <lineage>
        <taxon>Eukaryota</taxon>
        <taxon>Sar</taxon>
        <taxon>Alveolata</taxon>
        <taxon>Ciliophora</taxon>
        <taxon>Intramacronucleata</taxon>
        <taxon>Spirotrichea</taxon>
        <taxon>Stichotrichia</taxon>
        <taxon>Sporadotrichida</taxon>
        <taxon>Oxytrichidae</taxon>
        <taxon>Stylonychinae</taxon>
        <taxon>Stylonychia</taxon>
    </lineage>
</organism>
<dbReference type="SMART" id="SM00248">
    <property type="entry name" value="ANK"/>
    <property type="match status" value="2"/>
</dbReference>
<keyword evidence="5" id="KW-1185">Reference proteome</keyword>